<dbReference type="EMBL" id="DVMZ01000163">
    <property type="protein sequence ID" value="HIU59631.1"/>
    <property type="molecule type" value="Genomic_DNA"/>
</dbReference>
<comment type="caution">
    <text evidence="4">The sequence shown here is derived from an EMBL/GenBank/DDBJ whole genome shotgun (WGS) entry which is preliminary data.</text>
</comment>
<dbReference type="GO" id="GO:0008836">
    <property type="term" value="F:diaminopimelate decarboxylase activity"/>
    <property type="evidence" value="ECO:0007669"/>
    <property type="project" value="TreeGrafter"/>
</dbReference>
<dbReference type="GO" id="GO:0009089">
    <property type="term" value="P:lysine biosynthetic process via diaminopimelate"/>
    <property type="evidence" value="ECO:0007669"/>
    <property type="project" value="TreeGrafter"/>
</dbReference>
<feature type="domain" description="Orn/DAP/Arg decarboxylase 2 N-terminal" evidence="3">
    <location>
        <begin position="19"/>
        <end position="247"/>
    </location>
</feature>
<comment type="cofactor">
    <cofactor evidence="1">
        <name>pyridoxal 5'-phosphate</name>
        <dbReference type="ChEBI" id="CHEBI:597326"/>
    </cofactor>
</comment>
<dbReference type="InterPro" id="IPR029066">
    <property type="entry name" value="PLP-binding_barrel"/>
</dbReference>
<accession>A0A9D1SGT5</accession>
<dbReference type="Pfam" id="PF02784">
    <property type="entry name" value="Orn_Arg_deC_N"/>
    <property type="match status" value="1"/>
</dbReference>
<dbReference type="SUPFAM" id="SSF51419">
    <property type="entry name" value="PLP-binding barrel"/>
    <property type="match status" value="1"/>
</dbReference>
<reference evidence="4" key="2">
    <citation type="journal article" date="2021" name="PeerJ">
        <title>Extensive microbial diversity within the chicken gut microbiome revealed by metagenomics and culture.</title>
        <authorList>
            <person name="Gilroy R."/>
            <person name="Ravi A."/>
            <person name="Getino M."/>
            <person name="Pursley I."/>
            <person name="Horton D.L."/>
            <person name="Alikhan N.F."/>
            <person name="Baker D."/>
            <person name="Gharbi K."/>
            <person name="Hall N."/>
            <person name="Watson M."/>
            <person name="Adriaenssens E.M."/>
            <person name="Foster-Nyarko E."/>
            <person name="Jarju S."/>
            <person name="Secka A."/>
            <person name="Antonio M."/>
            <person name="Oren A."/>
            <person name="Chaudhuri R.R."/>
            <person name="La Ragione R."/>
            <person name="Hildebrand F."/>
            <person name="Pallen M.J."/>
        </authorList>
    </citation>
    <scope>NUCLEOTIDE SEQUENCE</scope>
    <source>
        <strain evidence="4">11687</strain>
    </source>
</reference>
<dbReference type="Gene3D" id="3.20.20.10">
    <property type="entry name" value="Alanine racemase"/>
    <property type="match status" value="1"/>
</dbReference>
<dbReference type="PANTHER" id="PTHR43727">
    <property type="entry name" value="DIAMINOPIMELATE DECARBOXYLASE"/>
    <property type="match status" value="1"/>
</dbReference>
<organism evidence="4 5">
    <name type="scientific">Candidatus Scatosoma pullistercoris</name>
    <dbReference type="NCBI Taxonomy" id="2840934"/>
    <lineage>
        <taxon>Bacteria</taxon>
        <taxon>Bacillati</taxon>
        <taxon>Bacillota</taxon>
        <taxon>Clostridia</taxon>
        <taxon>Candidatus Scatosoma</taxon>
    </lineage>
</organism>
<gene>
    <name evidence="4" type="ORF">IAC57_05945</name>
</gene>
<sequence>MKQTEKTGIVTPAYVFDIGKLRARVRKIREALGGRAELCYAIKANPFLAEDLIGEADAFEVCSPGEYDICESLSVPSAKIVLSGVYKAEKDVRRTVSRCGDRAVYTAESPAQIGLLCRLAEEFRLRLNVLLRLSSGNQFGMDGQMLTEILQKSDSLPLSIVGIQYYSGTQKRAEAMGREVRTLCDFALRAKELAPTIDRIEYGPGLRVDYFLGEETEEASLSALAEILQEVPEPLKVVLEMGRFVAADCGTYYTSIVDLKCTDGNAFCIVDGGIHHLKYYGQTMAMKIPHTRQFPCRKEAGNEERWTVCGALCTTSDVLVKDLPLTDAAIGDVIAFEKTGAYSVTEGIGLFLSRDLPRIYRQENGERTLLRDFIKTSEINRKGE</sequence>
<dbReference type="PANTHER" id="PTHR43727:SF2">
    <property type="entry name" value="GROUP IV DECARBOXYLASE"/>
    <property type="match status" value="1"/>
</dbReference>
<evidence type="ECO:0000313" key="4">
    <source>
        <dbReference type="EMBL" id="HIU59631.1"/>
    </source>
</evidence>
<dbReference type="InterPro" id="IPR009006">
    <property type="entry name" value="Ala_racemase/Decarboxylase_C"/>
</dbReference>
<name>A0A9D1SGT5_9FIRM</name>
<dbReference type="SUPFAM" id="SSF50621">
    <property type="entry name" value="Alanine racemase C-terminal domain-like"/>
    <property type="match status" value="1"/>
</dbReference>
<keyword evidence="2" id="KW-0663">Pyridoxal phosphate</keyword>
<evidence type="ECO:0000256" key="1">
    <source>
        <dbReference type="ARBA" id="ARBA00001933"/>
    </source>
</evidence>
<dbReference type="Proteomes" id="UP000824081">
    <property type="component" value="Unassembled WGS sequence"/>
</dbReference>
<evidence type="ECO:0000313" key="5">
    <source>
        <dbReference type="Proteomes" id="UP000824081"/>
    </source>
</evidence>
<dbReference type="AlphaFoldDB" id="A0A9D1SGT5"/>
<evidence type="ECO:0000256" key="2">
    <source>
        <dbReference type="ARBA" id="ARBA00022898"/>
    </source>
</evidence>
<evidence type="ECO:0000259" key="3">
    <source>
        <dbReference type="Pfam" id="PF02784"/>
    </source>
</evidence>
<proteinExistence type="predicted"/>
<reference evidence="4" key="1">
    <citation type="submission" date="2020-10" db="EMBL/GenBank/DDBJ databases">
        <authorList>
            <person name="Gilroy R."/>
        </authorList>
    </citation>
    <scope>NUCLEOTIDE SEQUENCE</scope>
    <source>
        <strain evidence="4">11687</strain>
    </source>
</reference>
<protein>
    <submittedName>
        <fullName evidence="4">Alanine racemase</fullName>
    </submittedName>
</protein>
<dbReference type="Gene3D" id="2.40.37.10">
    <property type="entry name" value="Lyase, Ornithine Decarboxylase, Chain A, domain 1"/>
    <property type="match status" value="1"/>
</dbReference>
<dbReference type="InterPro" id="IPR022644">
    <property type="entry name" value="De-COase2_N"/>
</dbReference>